<dbReference type="Pfam" id="PF13715">
    <property type="entry name" value="CarbopepD_reg_2"/>
    <property type="match status" value="1"/>
</dbReference>
<evidence type="ECO:0000256" key="4">
    <source>
        <dbReference type="ARBA" id="ARBA00022692"/>
    </source>
</evidence>
<evidence type="ECO:0000256" key="2">
    <source>
        <dbReference type="ARBA" id="ARBA00022448"/>
    </source>
</evidence>
<proteinExistence type="inferred from homology"/>
<keyword evidence="5 7" id="KW-0472">Membrane</keyword>
<dbReference type="InterPro" id="IPR023997">
    <property type="entry name" value="TonB-dep_OMP_SusC/RagA_CS"/>
</dbReference>
<dbReference type="AlphaFoldDB" id="A0A1H5VEG4"/>
<evidence type="ECO:0000256" key="8">
    <source>
        <dbReference type="SAM" id="SignalP"/>
    </source>
</evidence>
<dbReference type="Gene3D" id="2.40.170.20">
    <property type="entry name" value="TonB-dependent receptor, beta-barrel domain"/>
    <property type="match status" value="1"/>
</dbReference>
<evidence type="ECO:0000256" key="3">
    <source>
        <dbReference type="ARBA" id="ARBA00022452"/>
    </source>
</evidence>
<feature type="chain" id="PRO_5009287186" evidence="8">
    <location>
        <begin position="22"/>
        <end position="986"/>
    </location>
</feature>
<keyword evidence="4 7" id="KW-0812">Transmembrane</keyword>
<dbReference type="Proteomes" id="UP000236731">
    <property type="component" value="Unassembled WGS sequence"/>
</dbReference>
<dbReference type="NCBIfam" id="TIGR04057">
    <property type="entry name" value="SusC_RagA_signa"/>
    <property type="match status" value="1"/>
</dbReference>
<dbReference type="PROSITE" id="PS52016">
    <property type="entry name" value="TONB_DEPENDENT_REC_3"/>
    <property type="match status" value="1"/>
</dbReference>
<dbReference type="NCBIfam" id="TIGR04056">
    <property type="entry name" value="OMP_RagA_SusC"/>
    <property type="match status" value="1"/>
</dbReference>
<dbReference type="Gene3D" id="2.60.40.1120">
    <property type="entry name" value="Carboxypeptidase-like, regulatory domain"/>
    <property type="match status" value="1"/>
</dbReference>
<evidence type="ECO:0000259" key="9">
    <source>
        <dbReference type="Pfam" id="PF07715"/>
    </source>
</evidence>
<dbReference type="OrthoDB" id="9768177at2"/>
<dbReference type="RefSeq" id="WP_103905483.1">
    <property type="nucleotide sequence ID" value="NZ_CP049246.1"/>
</dbReference>
<keyword evidence="2 7" id="KW-0813">Transport</keyword>
<dbReference type="GO" id="GO:0009279">
    <property type="term" value="C:cell outer membrane"/>
    <property type="evidence" value="ECO:0007669"/>
    <property type="project" value="UniProtKB-SubCell"/>
</dbReference>
<keyword evidence="8" id="KW-0732">Signal</keyword>
<reference evidence="11" key="1">
    <citation type="submission" date="2016-10" db="EMBL/GenBank/DDBJ databases">
        <authorList>
            <person name="Varghese N."/>
            <person name="Submissions S."/>
        </authorList>
    </citation>
    <scope>NUCLEOTIDE SEQUENCE [LARGE SCALE GENOMIC DNA]</scope>
    <source>
        <strain evidence="11">DSM 22361</strain>
    </source>
</reference>
<comment type="subcellular location">
    <subcellularLocation>
        <location evidence="1 7">Cell outer membrane</location>
        <topology evidence="1 7">Multi-pass membrane protein</topology>
    </subcellularLocation>
</comment>
<keyword evidence="3 7" id="KW-1134">Transmembrane beta strand</keyword>
<evidence type="ECO:0000256" key="5">
    <source>
        <dbReference type="ARBA" id="ARBA00023136"/>
    </source>
</evidence>
<keyword evidence="11" id="KW-1185">Reference proteome</keyword>
<accession>A0A1H5VEG4</accession>
<evidence type="ECO:0000256" key="7">
    <source>
        <dbReference type="PROSITE-ProRule" id="PRU01360"/>
    </source>
</evidence>
<dbReference type="SUPFAM" id="SSF49464">
    <property type="entry name" value="Carboxypeptidase regulatory domain-like"/>
    <property type="match status" value="1"/>
</dbReference>
<dbReference type="EMBL" id="FNUT01000003">
    <property type="protein sequence ID" value="SEF85614.1"/>
    <property type="molecule type" value="Genomic_DNA"/>
</dbReference>
<comment type="similarity">
    <text evidence="7">Belongs to the TonB-dependent receptor family.</text>
</comment>
<dbReference type="Gene3D" id="2.170.130.10">
    <property type="entry name" value="TonB-dependent receptor, plug domain"/>
    <property type="match status" value="1"/>
</dbReference>
<evidence type="ECO:0000256" key="6">
    <source>
        <dbReference type="ARBA" id="ARBA00023237"/>
    </source>
</evidence>
<feature type="signal peptide" evidence="8">
    <location>
        <begin position="1"/>
        <end position="21"/>
    </location>
</feature>
<evidence type="ECO:0000256" key="1">
    <source>
        <dbReference type="ARBA" id="ARBA00004571"/>
    </source>
</evidence>
<protein>
    <submittedName>
        <fullName evidence="10">TonB-linked outer membrane protein, SusC/RagA family</fullName>
    </submittedName>
</protein>
<dbReference type="InterPro" id="IPR012910">
    <property type="entry name" value="Plug_dom"/>
</dbReference>
<organism evidence="10 11">
    <name type="scientific">Sphingobacterium lactis</name>
    <dbReference type="NCBI Taxonomy" id="797291"/>
    <lineage>
        <taxon>Bacteria</taxon>
        <taxon>Pseudomonadati</taxon>
        <taxon>Bacteroidota</taxon>
        <taxon>Sphingobacteriia</taxon>
        <taxon>Sphingobacteriales</taxon>
        <taxon>Sphingobacteriaceae</taxon>
        <taxon>Sphingobacterium</taxon>
    </lineage>
</organism>
<evidence type="ECO:0000313" key="10">
    <source>
        <dbReference type="EMBL" id="SEF85614.1"/>
    </source>
</evidence>
<dbReference type="InterPro" id="IPR008969">
    <property type="entry name" value="CarboxyPept-like_regulatory"/>
</dbReference>
<dbReference type="Pfam" id="PF07715">
    <property type="entry name" value="Plug"/>
    <property type="match status" value="1"/>
</dbReference>
<dbReference type="SUPFAM" id="SSF56935">
    <property type="entry name" value="Porins"/>
    <property type="match status" value="1"/>
</dbReference>
<keyword evidence="6 7" id="KW-0998">Cell outer membrane</keyword>
<evidence type="ECO:0000313" key="11">
    <source>
        <dbReference type="Proteomes" id="UP000236731"/>
    </source>
</evidence>
<dbReference type="InterPro" id="IPR023996">
    <property type="entry name" value="TonB-dep_OMP_SusC/RagA"/>
</dbReference>
<sequence length="986" mass="109117">MQQKLFSFLFTCLLLISVSYGQDFQVSGRVTSQADGNPIANVTVRVQGKNLSSQTDADGSYTIRAAEGNVIVFRSLGYKERSITVEKMSTINIQLEAEEGSIDEVLVVGYGSGNNIGSVVGSQVTVRAKDIAGKPAPNAIEALQGKVPGLSVMTSNGEPSTTQSIRLHGSGSLGASSTPLFVIDGIPVGSGSILSTNPDDWESITVLKDASATSIYGSRAANGVIYFKSKKGKASERATITASAMKGYNNLATKNMMDQMMNSKELQAYWLETGFRTQAQIDEINQTFGHNETVWGDYYYKKNTGLDQYNLNISGGSEKMQYYISSAYYDQEGIMYRSNFDRVTLRSNLSATLNDWIKAGLNLSGGYDKRMSNPYGGNSLNGALSLMALPWYSPFDENGNEYYEERIPGLDAYSPKYLADKNLNEGVNKQFNPTIFLQVQPYKGLTLKSTAGMDYFDYRISALRLPSYLGNLNNGSASEEYQTGILKTITNTIDYRTLIHNVHDISMMIGQEATDYDESSFSASGSGLTDDRLTLLGQTIANGRGVGSSKSEYAYNSYFGRLGYSYNAKYLLDLSLRTDASSRFGKNNRKATFWAAGVSWKAKSEKFLQDVSWLTDLTIKASIGTQGNSAIGNYQSLATVGSINYDGAPGWGVSSPGNPNLAWEQQTKTTLGVRASFLNQINLDVEVYKRVTDNMLVSVPYPYTSGFSSITSNVGSLENKGIDVQFSANAFRSEKFYFTPYVNFNYNQQKITELFQDKEYWIVPNTGLSWAVGKPVEFFFPVQAGVNPDNGLMQWYVPGENISDSNFDPNNVTTTFNAVDLQQSTGLRRDAPFTGGFGFTSGYNGFYLDMDFAFVKGKYMINNDLYFFSNPYQFRGYNQIRGVRDYWKEPGDQTRYPKFGQVHQFDTGLLEDASFLRLKGLRFGYNIPKKLLSGQKFFKSASVYYVGRNLWTKTKYLGPDPEVDSNLALGVNPNTKQSSLGIQLQF</sequence>
<dbReference type="InterPro" id="IPR039426">
    <property type="entry name" value="TonB-dep_rcpt-like"/>
</dbReference>
<feature type="domain" description="TonB-dependent receptor plug" evidence="9">
    <location>
        <begin position="121"/>
        <end position="224"/>
    </location>
</feature>
<dbReference type="InterPro" id="IPR037066">
    <property type="entry name" value="Plug_dom_sf"/>
</dbReference>
<gene>
    <name evidence="10" type="ORF">SAMN05421877_103107</name>
</gene>
<dbReference type="InterPro" id="IPR036942">
    <property type="entry name" value="Beta-barrel_TonB_sf"/>
</dbReference>
<name>A0A1H5VEG4_9SPHI</name>